<evidence type="ECO:0000256" key="2">
    <source>
        <dbReference type="ARBA" id="ARBA00022759"/>
    </source>
</evidence>
<evidence type="ECO:0000259" key="4">
    <source>
        <dbReference type="Pfam" id="PF17919"/>
    </source>
</evidence>
<dbReference type="Pfam" id="PF17919">
    <property type="entry name" value="RT_RNaseH_2"/>
    <property type="match status" value="1"/>
</dbReference>
<evidence type="ECO:0000256" key="3">
    <source>
        <dbReference type="ARBA" id="ARBA00022918"/>
    </source>
</evidence>
<evidence type="ECO:0000256" key="1">
    <source>
        <dbReference type="ARBA" id="ARBA00022722"/>
    </source>
</evidence>
<reference evidence="5" key="2">
    <citation type="submission" date="2014-03" db="EMBL/GenBank/DDBJ databases">
        <title>The whipworm genome and dual-species transcriptomics of an intimate host-pathogen interaction.</title>
        <authorList>
            <person name="Foth B.J."/>
            <person name="Tsai I.J."/>
            <person name="Reid A.J."/>
            <person name="Bancroft A.J."/>
            <person name="Nichol S."/>
            <person name="Tracey A."/>
            <person name="Holroyd N."/>
            <person name="Cotton J.A."/>
            <person name="Stanley E.J."/>
            <person name="Zarowiecki M."/>
            <person name="Liu J.Z."/>
            <person name="Huckvale T."/>
            <person name="Cooper P.J."/>
            <person name="Grencis R.K."/>
            <person name="Berriman M."/>
        </authorList>
    </citation>
    <scope>NUCLEOTIDE SEQUENCE [LARGE SCALE GENOMIC DNA]</scope>
    <source>
        <strain evidence="5">Edinburgh</strain>
    </source>
</reference>
<name>A0A5S6PZ12_TRIMR</name>
<keyword evidence="5" id="KW-1185">Reference proteome</keyword>
<dbReference type="FunFam" id="3.10.20.370:FF:000001">
    <property type="entry name" value="Retrovirus-related Pol polyprotein from transposon 17.6-like protein"/>
    <property type="match status" value="1"/>
</dbReference>
<sequence length="278" mass="31762">MAFDRTFPEHVLYLMLLLPVTFNRYVHLLDYSKFIANFPTVTEPFCAIIRTKVFCWNDEADNAYNKLKILLLERPASAVFDLNLPTTVTTDASDVGIGAVLSQTQGNGEERTVAFASRTLTAVVRKYSVVEKEALACVWEMEKWRPWLWGKPFTLCTDHLLLTTLLSSNGFDRASMRIAWWSSRLLNFDYVVKYKKGSLNIADAFSRLPSAHEEIETEEHMELIALISELAPVKFNDVGKATANCATMTQLMYCIQNGWPEKEKLVDPSLLPYFRIRN</sequence>
<evidence type="ECO:0000313" key="5">
    <source>
        <dbReference type="Proteomes" id="UP000046395"/>
    </source>
</evidence>
<organism evidence="5 6">
    <name type="scientific">Trichuris muris</name>
    <name type="common">Mouse whipworm</name>
    <dbReference type="NCBI Taxonomy" id="70415"/>
    <lineage>
        <taxon>Eukaryota</taxon>
        <taxon>Metazoa</taxon>
        <taxon>Ecdysozoa</taxon>
        <taxon>Nematoda</taxon>
        <taxon>Enoplea</taxon>
        <taxon>Dorylaimia</taxon>
        <taxon>Trichinellida</taxon>
        <taxon>Trichuridae</taxon>
        <taxon>Trichuris</taxon>
    </lineage>
</organism>
<dbReference type="GO" id="GO:0004519">
    <property type="term" value="F:endonuclease activity"/>
    <property type="evidence" value="ECO:0007669"/>
    <property type="project" value="UniProtKB-KW"/>
</dbReference>
<dbReference type="WBParaSite" id="TMUE_0000000235.1">
    <property type="protein sequence ID" value="TMUE_0000000235.1"/>
    <property type="gene ID" value="WBGene00296176"/>
</dbReference>
<dbReference type="WBParaSite" id="TMUE_3000014931.1">
    <property type="protein sequence ID" value="TMUE_3000014931.1"/>
    <property type="gene ID" value="WBGene00302401"/>
</dbReference>
<dbReference type="PANTHER" id="PTHR37984">
    <property type="entry name" value="PROTEIN CBG26694"/>
    <property type="match status" value="1"/>
</dbReference>
<dbReference type="AlphaFoldDB" id="A0A5S6PZ12"/>
<dbReference type="GO" id="GO:0003964">
    <property type="term" value="F:RNA-directed DNA polymerase activity"/>
    <property type="evidence" value="ECO:0007669"/>
    <property type="project" value="UniProtKB-KW"/>
</dbReference>
<reference evidence="5" key="1">
    <citation type="submission" date="2013-11" db="EMBL/GenBank/DDBJ databases">
        <authorList>
            <person name="Aslett M."/>
        </authorList>
    </citation>
    <scope>NUCLEOTIDE SEQUENCE [LARGE SCALE GENOMIC DNA]</scope>
    <source>
        <strain evidence="5">Edinburgh</strain>
    </source>
</reference>
<evidence type="ECO:0000313" key="7">
    <source>
        <dbReference type="WBParaSite" id="TMUE_3000014931.1"/>
    </source>
</evidence>
<feature type="domain" description="Reverse transcriptase/retrotransposon-derived protein RNase H-like" evidence="4">
    <location>
        <begin position="56"/>
        <end position="155"/>
    </location>
</feature>
<evidence type="ECO:0000313" key="6">
    <source>
        <dbReference type="WBParaSite" id="TMUE_0000000235.1"/>
    </source>
</evidence>
<dbReference type="InterPro" id="IPR050951">
    <property type="entry name" value="Retrovirus_Pol_polyprotein"/>
</dbReference>
<dbReference type="InterPro" id="IPR043502">
    <property type="entry name" value="DNA/RNA_pol_sf"/>
</dbReference>
<dbReference type="STRING" id="70415.A0A5S6PZ12"/>
<dbReference type="InterPro" id="IPR041577">
    <property type="entry name" value="RT_RNaseH_2"/>
</dbReference>
<keyword evidence="3" id="KW-0808">Transferase</keyword>
<keyword evidence="3" id="KW-0695">RNA-directed DNA polymerase</keyword>
<keyword evidence="2" id="KW-0255">Endonuclease</keyword>
<dbReference type="CDD" id="cd09274">
    <property type="entry name" value="RNase_HI_RT_Ty3"/>
    <property type="match status" value="1"/>
</dbReference>
<proteinExistence type="predicted"/>
<keyword evidence="3" id="KW-0548">Nucleotidyltransferase</keyword>
<reference evidence="6 7" key="3">
    <citation type="submission" date="2019-12" db="UniProtKB">
        <authorList>
            <consortium name="WormBaseParasite"/>
        </authorList>
    </citation>
    <scope>IDENTIFICATION</scope>
</reference>
<dbReference type="Proteomes" id="UP000046395">
    <property type="component" value="Unassembled WGS sequence"/>
</dbReference>
<dbReference type="PANTHER" id="PTHR37984:SF15">
    <property type="entry name" value="INTEGRASE CATALYTIC DOMAIN-CONTAINING PROTEIN"/>
    <property type="match status" value="1"/>
</dbReference>
<keyword evidence="1" id="KW-0540">Nuclease</keyword>
<keyword evidence="2" id="KW-0378">Hydrolase</keyword>
<dbReference type="SUPFAM" id="SSF56672">
    <property type="entry name" value="DNA/RNA polymerases"/>
    <property type="match status" value="1"/>
</dbReference>
<accession>A0A5S6PZ12</accession>
<dbReference type="Gene3D" id="3.10.20.370">
    <property type="match status" value="1"/>
</dbReference>
<protein>
    <submittedName>
        <fullName evidence="6 7">Reverse transcriptase/retrotransposon-derived protein RNase H-like domain-containing protein</fullName>
    </submittedName>
</protein>